<keyword evidence="2 5" id="KW-0812">Transmembrane</keyword>
<sequence length="575" mass="63620">MEPQHQTKTFDEALTLVGSFGRFHCWLFLVNILFHFTLPWLTVVITFIGASPEHTCQTHVGFNISNSVTLAKGSQGSDEVLYSSCERYVNPELKNDTEGCTEGWVYDDSVYGETLVSEWDLVCSKEGLVDISQSLMMLGGCLGSVCAGILADLYGRKPVIIGSLFIYAISGCVLVFSPSFIIFVVLFTINGTAQPGFWFNCHVLLMEYLLPERRAFISSWPPLFQSFGAVALSILAFYIRDWRYLQAVLMIPAVLVLTVSWAIPESARWQVSRNNVAKGEKLLKKIASINKKDSVGPFLTDLSTKETLGEHKKSSVERESHCKEGFSLEEKVSELPTVSAKVTEMSDDVILMGQNKASFLDILRPPVLFITICMCTTRLTYGLVFSGFALNTGSLAGNPYLNFMIGSLLEIPAKLFPLFVIGRFGARNLAVIFYFLSGLALIVIIVLPTETNNGTNFDEVITWVSLIGRCLITATLASILLLPMELYPTQQRTLGSGVAEFFGRLGGVVAPLLLYLDNLVPNTSLITMAVTSMLSALMTFFLPETLNEPHPETIDDLKKLMKKKRRIFPSSKSST</sequence>
<dbReference type="InterPro" id="IPR011701">
    <property type="entry name" value="MFS"/>
</dbReference>
<feature type="transmembrane region" description="Helical" evidence="5">
    <location>
        <begin position="222"/>
        <end position="239"/>
    </location>
</feature>
<keyword evidence="4 5" id="KW-0472">Membrane</keyword>
<feature type="transmembrane region" description="Helical" evidence="5">
    <location>
        <begin position="429"/>
        <end position="448"/>
    </location>
</feature>
<dbReference type="GO" id="GO:0016020">
    <property type="term" value="C:membrane"/>
    <property type="evidence" value="ECO:0007669"/>
    <property type="project" value="UniProtKB-SubCell"/>
</dbReference>
<protein>
    <submittedName>
        <fullName evidence="7">Solute carrier family 22 member 6-B</fullName>
    </submittedName>
</protein>
<gene>
    <name evidence="7" type="ORF">HOLleu_29175</name>
</gene>
<evidence type="ECO:0000256" key="3">
    <source>
        <dbReference type="ARBA" id="ARBA00022989"/>
    </source>
</evidence>
<proteinExistence type="predicted"/>
<keyword evidence="3 5" id="KW-1133">Transmembrane helix</keyword>
<feature type="transmembrane region" description="Helical" evidence="5">
    <location>
        <begin position="26"/>
        <end position="50"/>
    </location>
</feature>
<feature type="transmembrane region" description="Helical" evidence="5">
    <location>
        <begin position="245"/>
        <end position="263"/>
    </location>
</feature>
<comment type="subcellular location">
    <subcellularLocation>
        <location evidence="1">Membrane</location>
        <topology evidence="1">Multi-pass membrane protein</topology>
    </subcellularLocation>
</comment>
<dbReference type="Pfam" id="PF07690">
    <property type="entry name" value="MFS_1"/>
    <property type="match status" value="1"/>
</dbReference>
<feature type="transmembrane region" description="Helical" evidence="5">
    <location>
        <begin position="164"/>
        <end position="187"/>
    </location>
</feature>
<dbReference type="InterPro" id="IPR020846">
    <property type="entry name" value="MFS_dom"/>
</dbReference>
<feature type="transmembrane region" description="Helical" evidence="5">
    <location>
        <begin position="460"/>
        <end position="482"/>
    </location>
</feature>
<dbReference type="InterPro" id="IPR005829">
    <property type="entry name" value="Sugar_transporter_CS"/>
</dbReference>
<dbReference type="SUPFAM" id="SSF103473">
    <property type="entry name" value="MFS general substrate transporter"/>
    <property type="match status" value="1"/>
</dbReference>
<dbReference type="EMBL" id="JAIZAY010000014">
    <property type="protein sequence ID" value="KAJ8029712.1"/>
    <property type="molecule type" value="Genomic_DNA"/>
</dbReference>
<feature type="transmembrane region" description="Helical" evidence="5">
    <location>
        <begin position="400"/>
        <end position="422"/>
    </location>
</feature>
<feature type="transmembrane region" description="Helical" evidence="5">
    <location>
        <begin position="135"/>
        <end position="155"/>
    </location>
</feature>
<feature type="transmembrane region" description="Helical" evidence="5">
    <location>
        <begin position="367"/>
        <end position="388"/>
    </location>
</feature>
<dbReference type="GO" id="GO:0022857">
    <property type="term" value="F:transmembrane transporter activity"/>
    <property type="evidence" value="ECO:0007669"/>
    <property type="project" value="InterPro"/>
</dbReference>
<dbReference type="PROSITE" id="PS50850">
    <property type="entry name" value="MFS"/>
    <property type="match status" value="1"/>
</dbReference>
<evidence type="ECO:0000259" key="6">
    <source>
        <dbReference type="PROSITE" id="PS50850"/>
    </source>
</evidence>
<evidence type="ECO:0000256" key="5">
    <source>
        <dbReference type="SAM" id="Phobius"/>
    </source>
</evidence>
<evidence type="ECO:0000313" key="7">
    <source>
        <dbReference type="EMBL" id="KAJ8029712.1"/>
    </source>
</evidence>
<comment type="caution">
    <text evidence="7">The sequence shown here is derived from an EMBL/GenBank/DDBJ whole genome shotgun (WGS) entry which is preliminary data.</text>
</comment>
<dbReference type="AlphaFoldDB" id="A0A9Q1GZ95"/>
<name>A0A9Q1GZ95_HOLLE</name>
<feature type="domain" description="Major facilitator superfamily (MFS) profile" evidence="6">
    <location>
        <begin position="64"/>
        <end position="547"/>
    </location>
</feature>
<dbReference type="PROSITE" id="PS00216">
    <property type="entry name" value="SUGAR_TRANSPORT_1"/>
    <property type="match status" value="1"/>
</dbReference>
<keyword evidence="8" id="KW-1185">Reference proteome</keyword>
<dbReference type="PANTHER" id="PTHR24064">
    <property type="entry name" value="SOLUTE CARRIER FAMILY 22 MEMBER"/>
    <property type="match status" value="1"/>
</dbReference>
<evidence type="ECO:0000313" key="8">
    <source>
        <dbReference type="Proteomes" id="UP001152320"/>
    </source>
</evidence>
<accession>A0A9Q1GZ95</accession>
<evidence type="ECO:0000256" key="4">
    <source>
        <dbReference type="ARBA" id="ARBA00023136"/>
    </source>
</evidence>
<dbReference type="Gene3D" id="1.20.1250.20">
    <property type="entry name" value="MFS general substrate transporter like domains"/>
    <property type="match status" value="1"/>
</dbReference>
<dbReference type="OrthoDB" id="2544694at2759"/>
<evidence type="ECO:0000256" key="2">
    <source>
        <dbReference type="ARBA" id="ARBA00022692"/>
    </source>
</evidence>
<dbReference type="Proteomes" id="UP001152320">
    <property type="component" value="Chromosome 14"/>
</dbReference>
<dbReference type="InterPro" id="IPR036259">
    <property type="entry name" value="MFS_trans_sf"/>
</dbReference>
<organism evidence="7 8">
    <name type="scientific">Holothuria leucospilota</name>
    <name type="common">Black long sea cucumber</name>
    <name type="synonym">Mertensiothuria leucospilota</name>
    <dbReference type="NCBI Taxonomy" id="206669"/>
    <lineage>
        <taxon>Eukaryota</taxon>
        <taxon>Metazoa</taxon>
        <taxon>Echinodermata</taxon>
        <taxon>Eleutherozoa</taxon>
        <taxon>Echinozoa</taxon>
        <taxon>Holothuroidea</taxon>
        <taxon>Aspidochirotacea</taxon>
        <taxon>Aspidochirotida</taxon>
        <taxon>Holothuriidae</taxon>
        <taxon>Holothuria</taxon>
    </lineage>
</organism>
<reference evidence="7" key="1">
    <citation type="submission" date="2021-10" db="EMBL/GenBank/DDBJ databases">
        <title>Tropical sea cucumber genome reveals ecological adaptation and Cuvierian tubules defense mechanism.</title>
        <authorList>
            <person name="Chen T."/>
        </authorList>
    </citation>
    <scope>NUCLEOTIDE SEQUENCE</scope>
    <source>
        <strain evidence="7">Nanhai2018</strain>
        <tissue evidence="7">Muscle</tissue>
    </source>
</reference>
<evidence type="ECO:0000256" key="1">
    <source>
        <dbReference type="ARBA" id="ARBA00004141"/>
    </source>
</evidence>